<protein>
    <recommendedName>
        <fullName evidence="4">WASH complex subunit strumpellin</fullName>
    </recommendedName>
</protein>
<dbReference type="GO" id="GO:0140285">
    <property type="term" value="P:endosome fission"/>
    <property type="evidence" value="ECO:0007669"/>
    <property type="project" value="TreeGrafter"/>
</dbReference>
<name>A0A1D1UIN6_RAMVA</name>
<dbReference type="PANTHER" id="PTHR15691">
    <property type="entry name" value="WASH COMPLEX SUBUNIT 5"/>
    <property type="match status" value="1"/>
</dbReference>
<comment type="caution">
    <text evidence="2">The sequence shown here is derived from an EMBL/GenBank/DDBJ whole genome shotgun (WGS) entry which is preliminary data.</text>
</comment>
<evidence type="ECO:0000256" key="1">
    <source>
        <dbReference type="ARBA" id="ARBA00006224"/>
    </source>
</evidence>
<keyword evidence="3" id="KW-1185">Reference proteome</keyword>
<dbReference type="GO" id="GO:0005768">
    <property type="term" value="C:endosome"/>
    <property type="evidence" value="ECO:0007669"/>
    <property type="project" value="TreeGrafter"/>
</dbReference>
<dbReference type="Proteomes" id="UP000186922">
    <property type="component" value="Unassembled WGS sequence"/>
</dbReference>
<dbReference type="GO" id="GO:0051125">
    <property type="term" value="P:regulation of actin nucleation"/>
    <property type="evidence" value="ECO:0007669"/>
    <property type="project" value="TreeGrafter"/>
</dbReference>
<dbReference type="GO" id="GO:0007032">
    <property type="term" value="P:endosome organization"/>
    <property type="evidence" value="ECO:0007669"/>
    <property type="project" value="TreeGrafter"/>
</dbReference>
<evidence type="ECO:0000313" key="2">
    <source>
        <dbReference type="EMBL" id="GAU89579.1"/>
    </source>
</evidence>
<dbReference type="AlphaFoldDB" id="A0A1D1UIN6"/>
<gene>
    <name evidence="2" type="primary">RvY_02114-1</name>
    <name evidence="2" type="synonym">RvY_02114.1</name>
    <name evidence="2" type="ORF">RvY_02114</name>
</gene>
<dbReference type="InterPro" id="IPR019393">
    <property type="entry name" value="WASH_strumpellin"/>
</dbReference>
<dbReference type="PANTHER" id="PTHR15691:SF6">
    <property type="entry name" value="WASH COMPLEX SUBUNIT 5"/>
    <property type="match status" value="1"/>
</dbReference>
<evidence type="ECO:0008006" key="4">
    <source>
        <dbReference type="Google" id="ProtNLM"/>
    </source>
</evidence>
<dbReference type="EMBL" id="BDGG01000001">
    <property type="protein sequence ID" value="GAU89579.1"/>
    <property type="molecule type" value="Genomic_DNA"/>
</dbReference>
<evidence type="ECO:0000313" key="3">
    <source>
        <dbReference type="Proteomes" id="UP000186922"/>
    </source>
</evidence>
<dbReference type="Pfam" id="PF10266">
    <property type="entry name" value="Strumpellin"/>
    <property type="match status" value="1"/>
</dbReference>
<reference evidence="2 3" key="1">
    <citation type="journal article" date="2016" name="Nat. Commun.">
        <title>Extremotolerant tardigrade genome and improved radiotolerance of human cultured cells by tardigrade-unique protein.</title>
        <authorList>
            <person name="Hashimoto T."/>
            <person name="Horikawa D.D."/>
            <person name="Saito Y."/>
            <person name="Kuwahara H."/>
            <person name="Kozuka-Hata H."/>
            <person name="Shin-I T."/>
            <person name="Minakuchi Y."/>
            <person name="Ohishi K."/>
            <person name="Motoyama A."/>
            <person name="Aizu T."/>
            <person name="Enomoto A."/>
            <person name="Kondo K."/>
            <person name="Tanaka S."/>
            <person name="Hara Y."/>
            <person name="Koshikawa S."/>
            <person name="Sagara H."/>
            <person name="Miura T."/>
            <person name="Yokobori S."/>
            <person name="Miyagawa K."/>
            <person name="Suzuki Y."/>
            <person name="Kubo T."/>
            <person name="Oyama M."/>
            <person name="Kohara Y."/>
            <person name="Fujiyama A."/>
            <person name="Arakawa K."/>
            <person name="Katayama T."/>
            <person name="Toyoda A."/>
            <person name="Kunieda T."/>
        </authorList>
    </citation>
    <scope>NUCLEOTIDE SEQUENCE [LARGE SCALE GENOMIC DNA]</scope>
    <source>
        <strain evidence="2 3">YOKOZUNA-1</strain>
    </source>
</reference>
<organism evidence="2 3">
    <name type="scientific">Ramazzottius varieornatus</name>
    <name type="common">Water bear</name>
    <name type="synonym">Tardigrade</name>
    <dbReference type="NCBI Taxonomy" id="947166"/>
    <lineage>
        <taxon>Eukaryota</taxon>
        <taxon>Metazoa</taxon>
        <taxon>Ecdysozoa</taxon>
        <taxon>Tardigrada</taxon>
        <taxon>Eutardigrada</taxon>
        <taxon>Parachela</taxon>
        <taxon>Hypsibioidea</taxon>
        <taxon>Ramazzottiidae</taxon>
        <taxon>Ramazzottius</taxon>
    </lineage>
</organism>
<dbReference type="GO" id="GO:0071203">
    <property type="term" value="C:WASH complex"/>
    <property type="evidence" value="ECO:0007669"/>
    <property type="project" value="InterPro"/>
</dbReference>
<comment type="similarity">
    <text evidence="1">Belongs to the strumpellin family.</text>
</comment>
<sequence>MDFLAENNACGQTILRLVSRGNVIIAELLRLSEFVPPVYRPENLAEYAQYSALLLDFSYFKEVDATEKRIESSTTLQEADLELRENNLEILRRFYRAFESIHRYAVDLNRFVEDLEDGVHIQQSLETVFFNPDGKQLMCEALFLFGMMLLIVDMKYEGLLRERLLVAYYRYCADTSRETNIDEVCTLLRSTGFSSASTARRPANYPEDYFRRMKFKEVFVSMAIGRLRSDDIYHRASAFPLPEHRSTALSSQAAMLYIVLYFDPDTLHNQPAKMREIVDKHFADNWVISTYMGILVNLLDAWEPYRAARSALSITIEQNVAKSLATRFGEKRVKINSILLQLLKEGSLTEETAVNSLNKLLSLTRDCNVVVRWLLLHTAPLPAQVEVNNKKAKAARDLVITEMNCRPVEVLEFLLNTAQFELQLKELYKGILANKEGTWNSYKNEASGRLKELADAFSGERALSRIEKNEKLQEWFREMEKQVELLSYQDIASNGPRIIQLIQALEEVLSFHRLESNMQVKQFIVETQHFLHKMIKISNVKEETVINLDIVGDLSYAWQLIDTYTTKMQEGIKATPSLVSKLRATFLKLASAMDQPLLRISQANSGDLQSVSEYYSGELVAYVRTVLQIIPETLFSLLAKIVDIQTNKLKELPTRLEKDKLREYAQLDDRFEVAKLTHSISVFSEGILQMKTTLVGIIQIDPKQLLEDGIRRELVRQVALALHNDCVFGPKTKAADFVQRLELISAKMDGFRRSFEYIQDYIDIYGLKIWQEELSRIVNFNVEQECNVFLRNKIQEWDSLYQSKTITIPKMRIVDKSLTFIGRISRELLRATDPTTTIYVDQLIAWYDTKTRQELVNITVFRKLQNALGIAGLAGLDRLFAFMITRELHSFQKIMEDLLKERTWIAHYQTLVKTINTGRQPIVQPLKFYAQATAKGQRLWPFTMEILQKIGQLQLLRRQLAYELRTVSRFDAKNLVSALENFNESILLECRAHLADPVEGKSQGKDKKDSFLLFELAEYLQWTGMTEPLSQIYIGTRRETYRGLALFLCFLAISGMLTPAKSLGNTLIPRRRTDPIDGTAFLLGFLTVLKQYHEDDTHQLVQLIGQYLRSVTEHHKSGAGEVGPDASTIVVAVQWMLLFDAVSPQMVGASIPPFVIRMLQTV</sequence>
<dbReference type="OrthoDB" id="565118at2759"/>
<proteinExistence type="inferred from homology"/>
<accession>A0A1D1UIN6</accession>
<dbReference type="STRING" id="947166.A0A1D1UIN6"/>
<dbReference type="GO" id="GO:0030041">
    <property type="term" value="P:actin filament polymerization"/>
    <property type="evidence" value="ECO:0007669"/>
    <property type="project" value="TreeGrafter"/>
</dbReference>